<dbReference type="PATRIC" id="fig|1031711.3.peg.3433"/>
<dbReference type="HOGENOM" id="CLU_3332009_0_0_4"/>
<name>F6G858_RALS8</name>
<evidence type="ECO:0000313" key="2">
    <source>
        <dbReference type="Proteomes" id="UP000007953"/>
    </source>
</evidence>
<dbReference type="AlphaFoldDB" id="F6G858"/>
<gene>
    <name evidence="1" type="ordered locus">RSPO_m00168</name>
</gene>
<organism evidence="1 2">
    <name type="scientific">Ralstonia solanacearum (strain Po82)</name>
    <dbReference type="NCBI Taxonomy" id="1031711"/>
    <lineage>
        <taxon>Bacteria</taxon>
        <taxon>Pseudomonadati</taxon>
        <taxon>Pseudomonadota</taxon>
        <taxon>Betaproteobacteria</taxon>
        <taxon>Burkholderiales</taxon>
        <taxon>Burkholderiaceae</taxon>
        <taxon>Ralstonia</taxon>
        <taxon>Ralstonia solanacearum species complex</taxon>
    </lineage>
</organism>
<dbReference type="Proteomes" id="UP000007953">
    <property type="component" value="Plasmid megaplasmid"/>
</dbReference>
<sequence>MSGGVSGAGGWGRIIASDCAMPYAKKCNAGGFYVAKNN</sequence>
<proteinExistence type="predicted"/>
<geneLocation type="plasmid" evidence="2"/>
<protein>
    <submittedName>
        <fullName evidence="1">Uncharacterized protein</fullName>
    </submittedName>
</protein>
<dbReference type="KEGG" id="rsn:RSPO_m00168"/>
<keyword evidence="1" id="KW-0614">Plasmid</keyword>
<reference evidence="1 2" key="1">
    <citation type="journal article" date="2011" name="J. Bacteriol.">
        <title>Complete genome sequence of the plant pathogen Ralstonia solanacearum strain Po82.</title>
        <authorList>
            <person name="Xu J."/>
            <person name="Zheng H.J."/>
            <person name="Liu L."/>
            <person name="Pan Z.C."/>
            <person name="Prior P."/>
            <person name="Tang B."/>
            <person name="Xu J.S."/>
            <person name="Zhang H."/>
            <person name="Tian Q."/>
            <person name="Zhang L.Q."/>
            <person name="Feng J."/>
        </authorList>
    </citation>
    <scope>NUCLEOTIDE SEQUENCE [LARGE SCALE GENOMIC DNA]</scope>
    <source>
        <strain evidence="2">Po82</strain>
    </source>
</reference>
<evidence type="ECO:0000313" key="1">
    <source>
        <dbReference type="EMBL" id="AEG70809.1"/>
    </source>
</evidence>
<accession>F6G858</accession>
<dbReference type="EMBL" id="CP002820">
    <property type="protein sequence ID" value="AEG70809.1"/>
    <property type="molecule type" value="Genomic_DNA"/>
</dbReference>